<dbReference type="EMBL" id="DWUP01000050">
    <property type="protein sequence ID" value="HJD52578.1"/>
    <property type="molecule type" value="Genomic_DNA"/>
</dbReference>
<evidence type="ECO:0000256" key="2">
    <source>
        <dbReference type="ARBA" id="ARBA00022516"/>
    </source>
</evidence>
<dbReference type="GO" id="GO:0008654">
    <property type="term" value="P:phospholipid biosynthetic process"/>
    <property type="evidence" value="ECO:0007669"/>
    <property type="project" value="UniProtKB-KW"/>
</dbReference>
<protein>
    <submittedName>
        <fullName evidence="13">Diacylglycerol kinase family lipid kinase</fullName>
    </submittedName>
</protein>
<evidence type="ECO:0000256" key="3">
    <source>
        <dbReference type="ARBA" id="ARBA00022679"/>
    </source>
</evidence>
<dbReference type="Pfam" id="PF00781">
    <property type="entry name" value="DAGK_cat"/>
    <property type="match status" value="1"/>
</dbReference>
<dbReference type="InterPro" id="IPR017438">
    <property type="entry name" value="ATP-NAD_kinase_N"/>
</dbReference>
<sequence>MVKMDKPQVVVIINPHAGTHGKDKLAAMIDARLDEAGMTHETITTLHAGHAEEIARQYAGSADRIIAVGGDGTVNEVGRALIGSQTALAIIPCGSGNGLARDLQIPMRKEAAIRTAIMGDRRAIDHGMIDGKPFFCTCGTGFDATVSMSFANAGKRGFTTYMERALTELLNYAPTTYRLTADDGATIETKAFLIACANAAQYGNNAFIAPQAAIDDGLMDVTIVEPFTPLDIPALVIQLFTKTIDKNSNIRALRCKHLIIETDHDCPAHFDGDPVMLGKTIDISIVRRGLNVIVPTDKDIKKRMRYTISQRYKMTIEDLLHCTEYIESLNNNIGKKIGDRNREVLEFIKRNKEELLASIQRLANKR</sequence>
<evidence type="ECO:0000256" key="11">
    <source>
        <dbReference type="ARBA" id="ARBA00023264"/>
    </source>
</evidence>
<keyword evidence="8" id="KW-0460">Magnesium</keyword>
<comment type="cofactor">
    <cofactor evidence="1">
        <name>Mg(2+)</name>
        <dbReference type="ChEBI" id="CHEBI:18420"/>
    </cofactor>
</comment>
<dbReference type="Proteomes" id="UP000787625">
    <property type="component" value="Unassembled WGS sequence"/>
</dbReference>
<keyword evidence="4" id="KW-0479">Metal-binding</keyword>
<dbReference type="InterPro" id="IPR050187">
    <property type="entry name" value="Lipid_Phosphate_FormReg"/>
</dbReference>
<organism evidence="13 14">
    <name type="scientific">Candidatus Avibacteroides avistercoris</name>
    <dbReference type="NCBI Taxonomy" id="2840690"/>
    <lineage>
        <taxon>Bacteria</taxon>
        <taxon>Pseudomonadati</taxon>
        <taxon>Bacteroidota</taxon>
        <taxon>Bacteroidia</taxon>
        <taxon>Bacteroidales</taxon>
        <taxon>Bacteroidaceae</taxon>
        <taxon>Bacteroidaceae incertae sedis</taxon>
        <taxon>Candidatus Avibacteroides</taxon>
    </lineage>
</organism>
<keyword evidence="10" id="KW-0594">Phospholipid biosynthesis</keyword>
<evidence type="ECO:0000256" key="7">
    <source>
        <dbReference type="ARBA" id="ARBA00022840"/>
    </source>
</evidence>
<accession>A0A9D2UHS5</accession>
<comment type="caution">
    <text evidence="13">The sequence shown here is derived from an EMBL/GenBank/DDBJ whole genome shotgun (WGS) entry which is preliminary data.</text>
</comment>
<keyword evidence="9" id="KW-0443">Lipid metabolism</keyword>
<dbReference type="NCBIfam" id="TIGR00147">
    <property type="entry name" value="YegS/Rv2252/BmrU family lipid kinase"/>
    <property type="match status" value="1"/>
</dbReference>
<dbReference type="Pfam" id="PF19279">
    <property type="entry name" value="YegS_C"/>
    <property type="match status" value="1"/>
</dbReference>
<name>A0A9D2UHS5_9BACT</name>
<dbReference type="SUPFAM" id="SSF111331">
    <property type="entry name" value="NAD kinase/diacylglycerol kinase-like"/>
    <property type="match status" value="1"/>
</dbReference>
<dbReference type="Gene3D" id="3.40.50.10330">
    <property type="entry name" value="Probable inorganic polyphosphate/atp-NAD kinase, domain 1"/>
    <property type="match status" value="1"/>
</dbReference>
<dbReference type="GO" id="GO:0016301">
    <property type="term" value="F:kinase activity"/>
    <property type="evidence" value="ECO:0007669"/>
    <property type="project" value="UniProtKB-KW"/>
</dbReference>
<reference evidence="13" key="2">
    <citation type="submission" date="2021-04" db="EMBL/GenBank/DDBJ databases">
        <authorList>
            <person name="Gilroy R."/>
        </authorList>
    </citation>
    <scope>NUCLEOTIDE SEQUENCE</scope>
    <source>
        <strain evidence="13">MalCec1-1739</strain>
    </source>
</reference>
<keyword evidence="3" id="KW-0808">Transferase</keyword>
<dbReference type="InterPro" id="IPR016064">
    <property type="entry name" value="NAD/diacylglycerol_kinase_sf"/>
</dbReference>
<evidence type="ECO:0000256" key="6">
    <source>
        <dbReference type="ARBA" id="ARBA00022777"/>
    </source>
</evidence>
<dbReference type="Gene3D" id="2.60.200.40">
    <property type="match status" value="1"/>
</dbReference>
<keyword evidence="11" id="KW-1208">Phospholipid metabolism</keyword>
<dbReference type="PANTHER" id="PTHR12358">
    <property type="entry name" value="SPHINGOSINE KINASE"/>
    <property type="match status" value="1"/>
</dbReference>
<evidence type="ECO:0000313" key="13">
    <source>
        <dbReference type="EMBL" id="HJD52578.1"/>
    </source>
</evidence>
<evidence type="ECO:0000256" key="1">
    <source>
        <dbReference type="ARBA" id="ARBA00001946"/>
    </source>
</evidence>
<dbReference type="InterPro" id="IPR045540">
    <property type="entry name" value="YegS/DAGK_C"/>
</dbReference>
<dbReference type="PROSITE" id="PS50146">
    <property type="entry name" value="DAGK"/>
    <property type="match status" value="1"/>
</dbReference>
<keyword evidence="5" id="KW-0547">Nucleotide-binding</keyword>
<dbReference type="GO" id="GO:0005886">
    <property type="term" value="C:plasma membrane"/>
    <property type="evidence" value="ECO:0007669"/>
    <property type="project" value="TreeGrafter"/>
</dbReference>
<evidence type="ECO:0000256" key="5">
    <source>
        <dbReference type="ARBA" id="ARBA00022741"/>
    </source>
</evidence>
<dbReference type="AlphaFoldDB" id="A0A9D2UHS5"/>
<dbReference type="GO" id="GO:0046872">
    <property type="term" value="F:metal ion binding"/>
    <property type="evidence" value="ECO:0007669"/>
    <property type="project" value="UniProtKB-KW"/>
</dbReference>
<reference evidence="13" key="1">
    <citation type="journal article" date="2021" name="PeerJ">
        <title>Extensive microbial diversity within the chicken gut microbiome revealed by metagenomics and culture.</title>
        <authorList>
            <person name="Gilroy R."/>
            <person name="Ravi A."/>
            <person name="Getino M."/>
            <person name="Pursley I."/>
            <person name="Horton D.L."/>
            <person name="Alikhan N.F."/>
            <person name="Baker D."/>
            <person name="Gharbi K."/>
            <person name="Hall N."/>
            <person name="Watson M."/>
            <person name="Adriaenssens E.M."/>
            <person name="Foster-Nyarko E."/>
            <person name="Jarju S."/>
            <person name="Secka A."/>
            <person name="Antonio M."/>
            <person name="Oren A."/>
            <person name="Chaudhuri R.R."/>
            <person name="La Ragione R."/>
            <person name="Hildebrand F."/>
            <person name="Pallen M.J."/>
        </authorList>
    </citation>
    <scope>NUCLEOTIDE SEQUENCE</scope>
    <source>
        <strain evidence="13">MalCec1-1739</strain>
    </source>
</reference>
<keyword evidence="2" id="KW-0444">Lipid biosynthesis</keyword>
<evidence type="ECO:0000256" key="10">
    <source>
        <dbReference type="ARBA" id="ARBA00023209"/>
    </source>
</evidence>
<dbReference type="PANTHER" id="PTHR12358:SF106">
    <property type="entry name" value="LIPID KINASE YEGS"/>
    <property type="match status" value="1"/>
</dbReference>
<keyword evidence="6 13" id="KW-0418">Kinase</keyword>
<evidence type="ECO:0000256" key="4">
    <source>
        <dbReference type="ARBA" id="ARBA00022723"/>
    </source>
</evidence>
<feature type="domain" description="DAGKc" evidence="12">
    <location>
        <begin position="4"/>
        <end position="133"/>
    </location>
</feature>
<dbReference type="GO" id="GO:0005524">
    <property type="term" value="F:ATP binding"/>
    <property type="evidence" value="ECO:0007669"/>
    <property type="project" value="UniProtKB-KW"/>
</dbReference>
<keyword evidence="7" id="KW-0067">ATP-binding</keyword>
<evidence type="ECO:0000313" key="14">
    <source>
        <dbReference type="Proteomes" id="UP000787625"/>
    </source>
</evidence>
<evidence type="ECO:0000256" key="8">
    <source>
        <dbReference type="ARBA" id="ARBA00022842"/>
    </source>
</evidence>
<dbReference type="SMART" id="SM00046">
    <property type="entry name" value="DAGKc"/>
    <property type="match status" value="1"/>
</dbReference>
<proteinExistence type="predicted"/>
<evidence type="ECO:0000259" key="12">
    <source>
        <dbReference type="PROSITE" id="PS50146"/>
    </source>
</evidence>
<dbReference type="InterPro" id="IPR005218">
    <property type="entry name" value="Diacylglycerol/lipid_kinase"/>
</dbReference>
<dbReference type="InterPro" id="IPR001206">
    <property type="entry name" value="Diacylglycerol_kinase_cat_dom"/>
</dbReference>
<gene>
    <name evidence="13" type="ORF">IAA93_02460</name>
</gene>
<evidence type="ECO:0000256" key="9">
    <source>
        <dbReference type="ARBA" id="ARBA00023098"/>
    </source>
</evidence>